<sequence>MGNRIRSFSKRSNQVSEIHIKRPLKCTEFCEKPSSPTHEHFPNQDETTLLKNPELSPQQDNTSEIQVKSAEVMNTISSPNLVKAQQKLIEKLENELSNIRNELADTKRSFEQKLVKSRSKTASIRAETALIIYELRENISEIQLENANLLNKLHKYEKSNPELENGAVYSELILTLSEQVSSANEKLRDANCEIESLKQDKNVPNSVSDT</sequence>
<evidence type="ECO:0000256" key="2">
    <source>
        <dbReference type="SAM" id="MobiDB-lite"/>
    </source>
</evidence>
<feature type="region of interest" description="Disordered" evidence="2">
    <location>
        <begin position="31"/>
        <end position="59"/>
    </location>
</feature>
<keyword evidence="4" id="KW-1185">Reference proteome</keyword>
<keyword evidence="1" id="KW-0175">Coiled coil</keyword>
<name>A0AAV7JXZ0_9METZ</name>
<evidence type="ECO:0000256" key="1">
    <source>
        <dbReference type="SAM" id="Coils"/>
    </source>
</evidence>
<feature type="compositionally biased region" description="Polar residues" evidence="2">
    <location>
        <begin position="44"/>
        <end position="59"/>
    </location>
</feature>
<evidence type="ECO:0000313" key="4">
    <source>
        <dbReference type="Proteomes" id="UP001165289"/>
    </source>
</evidence>
<organism evidence="3 4">
    <name type="scientific">Oopsacas minuta</name>
    <dbReference type="NCBI Taxonomy" id="111878"/>
    <lineage>
        <taxon>Eukaryota</taxon>
        <taxon>Metazoa</taxon>
        <taxon>Porifera</taxon>
        <taxon>Hexactinellida</taxon>
        <taxon>Hexasterophora</taxon>
        <taxon>Lyssacinosida</taxon>
        <taxon>Leucopsacidae</taxon>
        <taxon>Oopsacas</taxon>
    </lineage>
</organism>
<proteinExistence type="predicted"/>
<protein>
    <submittedName>
        <fullName evidence="3">Uncharacterized protein</fullName>
    </submittedName>
</protein>
<dbReference type="Proteomes" id="UP001165289">
    <property type="component" value="Unassembled WGS sequence"/>
</dbReference>
<accession>A0AAV7JXZ0</accession>
<dbReference type="AlphaFoldDB" id="A0AAV7JXZ0"/>
<feature type="coiled-coil region" evidence="1">
    <location>
        <begin position="82"/>
        <end position="200"/>
    </location>
</feature>
<evidence type="ECO:0000313" key="3">
    <source>
        <dbReference type="EMBL" id="KAI6653200.1"/>
    </source>
</evidence>
<dbReference type="EMBL" id="JAKMXF010000288">
    <property type="protein sequence ID" value="KAI6653200.1"/>
    <property type="molecule type" value="Genomic_DNA"/>
</dbReference>
<reference evidence="3 4" key="1">
    <citation type="journal article" date="2023" name="BMC Biol.">
        <title>The compact genome of the sponge Oopsacas minuta (Hexactinellida) is lacking key metazoan core genes.</title>
        <authorList>
            <person name="Santini S."/>
            <person name="Schenkelaars Q."/>
            <person name="Jourda C."/>
            <person name="Duchesne M."/>
            <person name="Belahbib H."/>
            <person name="Rocher C."/>
            <person name="Selva M."/>
            <person name="Riesgo A."/>
            <person name="Vervoort M."/>
            <person name="Leys S.P."/>
            <person name="Kodjabachian L."/>
            <person name="Le Bivic A."/>
            <person name="Borchiellini C."/>
            <person name="Claverie J.M."/>
            <person name="Renard E."/>
        </authorList>
    </citation>
    <scope>NUCLEOTIDE SEQUENCE [LARGE SCALE GENOMIC DNA]</scope>
    <source>
        <strain evidence="3">SPO-2</strain>
    </source>
</reference>
<comment type="caution">
    <text evidence="3">The sequence shown here is derived from an EMBL/GenBank/DDBJ whole genome shotgun (WGS) entry which is preliminary data.</text>
</comment>
<gene>
    <name evidence="3" type="ORF">LOD99_3725</name>
</gene>